<keyword evidence="3 5" id="KW-1133">Transmembrane helix</keyword>
<reference evidence="7 8" key="1">
    <citation type="submission" date="2020-08" db="EMBL/GenBank/DDBJ databases">
        <authorList>
            <person name="Newling K."/>
            <person name="Davey J."/>
            <person name="Forrester S."/>
        </authorList>
    </citation>
    <scope>NUCLEOTIDE SEQUENCE [LARGE SCALE GENOMIC DNA]</scope>
    <source>
        <strain evidence="8">Crithidia deanei Carvalho (ATCC PRA-265)</strain>
    </source>
</reference>
<evidence type="ECO:0000256" key="4">
    <source>
        <dbReference type="ARBA" id="ARBA00023136"/>
    </source>
</evidence>
<feature type="transmembrane region" description="Helical" evidence="5">
    <location>
        <begin position="90"/>
        <end position="112"/>
    </location>
</feature>
<dbReference type="PANTHER" id="PTHR21576">
    <property type="entry name" value="UNCHARACTERIZED NODULIN-LIKE PROTEIN"/>
    <property type="match status" value="1"/>
</dbReference>
<evidence type="ECO:0000256" key="5">
    <source>
        <dbReference type="SAM" id="Phobius"/>
    </source>
</evidence>
<dbReference type="GO" id="GO:0016020">
    <property type="term" value="C:membrane"/>
    <property type="evidence" value="ECO:0007669"/>
    <property type="project" value="UniProtKB-SubCell"/>
</dbReference>
<feature type="transmembrane region" description="Helical" evidence="5">
    <location>
        <begin position="245"/>
        <end position="267"/>
    </location>
</feature>
<sequence length="632" mass="70504">MKKEEKIELEVLRLDNLKPIVEWKRFGILCVGCFGLIAASFGYAYNLISSDLQKAIGLTQKELTAISTCGVVFQYATLPYAFLYDYLGPIPVACLAIFYYALGALLMALTTAKVIKGDVVRLCVFNAINNHGMLLYDMSGCVTVLSHFPTMRGLTGCLLKSYIGLGSSIVGTIQLAFFADRIDHFFYFLMAYAIVAGGLIICFTRLPPYHLTGYEASHLSPEVKEERERTKAVYLRTKPPMGRFVYGYAIIIILIVYLPTQSCLVAYKNLGKNYKVAFAIVTIIITLCNVFIFFPSPLTLFRRHKKSDDAVDNSALSQIEDIDPFEGITAVGNEKEIDTANVEPAHDEEGSVAQNKMVETDVDYIAPQYKGTFLRNLLTLRLWCISWTLFCLSGAEFTIITNASYIYGAIDRNPTAPSIRTLLSTLNGAGSAFGRLVMATFEHLTQHRPVEKRIPITWAPFIPIGFMIPCLVFFLTLPATALPLAYVLCALANGAQAAQTLLVTRTIYANDPAKHYNFCFVATLLANIVCLPFLYGEWYYQMSLKTGGYNGYCFGRECVMMPFLVLLGLVVTTVFSALYVAIRYRTFCNRTLAERRKLRGEGSEAMEENVDEEELVDQLTEFQKQALKGGVE</sequence>
<evidence type="ECO:0000259" key="6">
    <source>
        <dbReference type="Pfam" id="PF06813"/>
    </source>
</evidence>
<protein>
    <submittedName>
        <fullName evidence="7">Nodulin-like, putative</fullName>
    </submittedName>
</protein>
<comment type="subcellular location">
    <subcellularLocation>
        <location evidence="1">Membrane</location>
        <topology evidence="1">Multi-pass membrane protein</topology>
    </subcellularLocation>
</comment>
<dbReference type="AlphaFoldDB" id="A0A7G2C5S9"/>
<feature type="transmembrane region" description="Helical" evidence="5">
    <location>
        <begin position="458"/>
        <end position="477"/>
    </location>
</feature>
<organism evidence="7 8">
    <name type="scientific">Angomonas deanei</name>
    <dbReference type="NCBI Taxonomy" id="59799"/>
    <lineage>
        <taxon>Eukaryota</taxon>
        <taxon>Discoba</taxon>
        <taxon>Euglenozoa</taxon>
        <taxon>Kinetoplastea</taxon>
        <taxon>Metakinetoplastina</taxon>
        <taxon>Trypanosomatida</taxon>
        <taxon>Trypanosomatidae</taxon>
        <taxon>Strigomonadinae</taxon>
        <taxon>Angomonas</taxon>
    </lineage>
</organism>
<feature type="transmembrane region" description="Helical" evidence="5">
    <location>
        <begin position="161"/>
        <end position="179"/>
    </location>
</feature>
<feature type="domain" description="Nodulin-like" evidence="6">
    <location>
        <begin position="39"/>
        <end position="291"/>
    </location>
</feature>
<dbReference type="Pfam" id="PF06813">
    <property type="entry name" value="Nodulin-like"/>
    <property type="match status" value="1"/>
</dbReference>
<dbReference type="PANTHER" id="PTHR21576:SF157">
    <property type="entry name" value="NODULIN-LIKE DOMAIN-CONTAINING PROTEIN"/>
    <property type="match status" value="1"/>
</dbReference>
<feature type="transmembrane region" description="Helical" evidence="5">
    <location>
        <begin position="185"/>
        <end position="204"/>
    </location>
</feature>
<evidence type="ECO:0000256" key="2">
    <source>
        <dbReference type="ARBA" id="ARBA00022692"/>
    </source>
</evidence>
<accession>A0A7G2C5S9</accession>
<name>A0A7G2C5S9_9TRYP</name>
<evidence type="ECO:0000313" key="7">
    <source>
        <dbReference type="EMBL" id="CAD2215100.1"/>
    </source>
</evidence>
<feature type="transmembrane region" description="Helical" evidence="5">
    <location>
        <begin position="273"/>
        <end position="294"/>
    </location>
</feature>
<gene>
    <name evidence="7" type="ORF">ADEAN_000255300</name>
</gene>
<dbReference type="InterPro" id="IPR036259">
    <property type="entry name" value="MFS_trans_sf"/>
</dbReference>
<feature type="transmembrane region" description="Helical" evidence="5">
    <location>
        <begin position="483"/>
        <end position="504"/>
    </location>
</feature>
<feature type="transmembrane region" description="Helical" evidence="5">
    <location>
        <begin position="516"/>
        <end position="540"/>
    </location>
</feature>
<proteinExistence type="predicted"/>
<feature type="transmembrane region" description="Helical" evidence="5">
    <location>
        <begin position="26"/>
        <end position="45"/>
    </location>
</feature>
<dbReference type="Proteomes" id="UP000515908">
    <property type="component" value="Chromosome 04"/>
</dbReference>
<evidence type="ECO:0000256" key="3">
    <source>
        <dbReference type="ARBA" id="ARBA00022989"/>
    </source>
</evidence>
<keyword evidence="2 5" id="KW-0812">Transmembrane</keyword>
<keyword evidence="4 5" id="KW-0472">Membrane</keyword>
<dbReference type="VEuPathDB" id="TriTrypDB:ADEAN_000255300"/>
<keyword evidence="8" id="KW-1185">Reference proteome</keyword>
<dbReference type="EMBL" id="LR877148">
    <property type="protein sequence ID" value="CAD2215100.1"/>
    <property type="molecule type" value="Genomic_DNA"/>
</dbReference>
<dbReference type="InterPro" id="IPR010658">
    <property type="entry name" value="Nodulin-like"/>
</dbReference>
<dbReference type="SUPFAM" id="SSF103473">
    <property type="entry name" value="MFS general substrate transporter"/>
    <property type="match status" value="1"/>
</dbReference>
<evidence type="ECO:0000313" key="8">
    <source>
        <dbReference type="Proteomes" id="UP000515908"/>
    </source>
</evidence>
<feature type="transmembrane region" description="Helical" evidence="5">
    <location>
        <begin position="560"/>
        <end position="582"/>
    </location>
</feature>
<evidence type="ECO:0000256" key="1">
    <source>
        <dbReference type="ARBA" id="ARBA00004141"/>
    </source>
</evidence>